<gene>
    <name evidence="1" type="ORF">MNBD_GAMMA12-940</name>
</gene>
<protein>
    <submittedName>
        <fullName evidence="1">Uncharacterized protein</fullName>
    </submittedName>
</protein>
<accession>A0A3B0YN36</accession>
<proteinExistence type="predicted"/>
<dbReference type="EMBL" id="UOFL01000241">
    <property type="protein sequence ID" value="VAW82318.1"/>
    <property type="molecule type" value="Genomic_DNA"/>
</dbReference>
<dbReference type="AlphaFoldDB" id="A0A3B0YN36"/>
<evidence type="ECO:0000313" key="1">
    <source>
        <dbReference type="EMBL" id="VAW82318.1"/>
    </source>
</evidence>
<feature type="non-terminal residue" evidence="1">
    <location>
        <position position="1"/>
    </location>
</feature>
<organism evidence="1">
    <name type="scientific">hydrothermal vent metagenome</name>
    <dbReference type="NCBI Taxonomy" id="652676"/>
    <lineage>
        <taxon>unclassified sequences</taxon>
        <taxon>metagenomes</taxon>
        <taxon>ecological metagenomes</taxon>
    </lineage>
</organism>
<reference evidence="1" key="1">
    <citation type="submission" date="2018-06" db="EMBL/GenBank/DDBJ databases">
        <authorList>
            <person name="Zhirakovskaya E."/>
        </authorList>
    </citation>
    <scope>NUCLEOTIDE SEQUENCE</scope>
</reference>
<name>A0A3B0YN36_9ZZZZ</name>
<sequence>KRVFPSTCCLLTDDLNTWLAPFKRKAKPRTIGDVNLEVDLRALTIKV</sequence>